<organism evidence="3 4">
    <name type="scientific">Hymenobacter cyanobacteriorum</name>
    <dbReference type="NCBI Taxonomy" id="2926463"/>
    <lineage>
        <taxon>Bacteria</taxon>
        <taxon>Pseudomonadati</taxon>
        <taxon>Bacteroidota</taxon>
        <taxon>Cytophagia</taxon>
        <taxon>Cytophagales</taxon>
        <taxon>Hymenobacteraceae</taxon>
        <taxon>Hymenobacter</taxon>
    </lineage>
</organism>
<evidence type="ECO:0000259" key="2">
    <source>
        <dbReference type="Pfam" id="PF09537"/>
    </source>
</evidence>
<reference evidence="3" key="1">
    <citation type="submission" date="2022-03" db="EMBL/GenBank/DDBJ databases">
        <title>Bacterial whole genome sequence for Hymenobacter sp. DH14.</title>
        <authorList>
            <person name="Le V."/>
        </authorList>
    </citation>
    <scope>NUCLEOTIDE SEQUENCE</scope>
    <source>
        <strain evidence="3">DH14</strain>
    </source>
</reference>
<feature type="transmembrane region" description="Helical" evidence="1">
    <location>
        <begin position="56"/>
        <end position="75"/>
    </location>
</feature>
<keyword evidence="1" id="KW-0472">Membrane</keyword>
<gene>
    <name evidence="3" type="ORF">MON38_10105</name>
</gene>
<dbReference type="InterPro" id="IPR009078">
    <property type="entry name" value="Ferritin-like_SF"/>
</dbReference>
<dbReference type="Gene3D" id="1.20.1260.10">
    <property type="match status" value="1"/>
</dbReference>
<proteinExistence type="predicted"/>
<dbReference type="InterPro" id="IPR019052">
    <property type="entry name" value="DUF2383"/>
</dbReference>
<evidence type="ECO:0000313" key="4">
    <source>
        <dbReference type="Proteomes" id="UP001139193"/>
    </source>
</evidence>
<dbReference type="Pfam" id="PF09537">
    <property type="entry name" value="DUF2383"/>
    <property type="match status" value="1"/>
</dbReference>
<keyword evidence="4" id="KW-1185">Reference proteome</keyword>
<evidence type="ECO:0000313" key="3">
    <source>
        <dbReference type="EMBL" id="MCI1187773.1"/>
    </source>
</evidence>
<keyword evidence="1" id="KW-1133">Transmembrane helix</keyword>
<dbReference type="NCBIfam" id="TIGR02284">
    <property type="entry name" value="PA2169 family four-helix-bundle protein"/>
    <property type="match status" value="1"/>
</dbReference>
<dbReference type="RefSeq" id="WP_241936047.1">
    <property type="nucleotide sequence ID" value="NZ_JALBGC010000003.1"/>
</dbReference>
<dbReference type="InterPro" id="IPR012347">
    <property type="entry name" value="Ferritin-like"/>
</dbReference>
<keyword evidence="1" id="KW-0812">Transmembrane</keyword>
<feature type="domain" description="DUF2383" evidence="2">
    <location>
        <begin position="87"/>
        <end position="193"/>
    </location>
</feature>
<dbReference type="EMBL" id="JALBGC010000003">
    <property type="protein sequence ID" value="MCI1187773.1"/>
    <property type="molecule type" value="Genomic_DNA"/>
</dbReference>
<dbReference type="AlphaFoldDB" id="A0A9X1VGL8"/>
<dbReference type="InterPro" id="IPR011971">
    <property type="entry name" value="CHP02284"/>
</dbReference>
<name>A0A9X1VGL8_9BACT</name>
<dbReference type="SUPFAM" id="SSF47240">
    <property type="entry name" value="Ferritin-like"/>
    <property type="match status" value="1"/>
</dbReference>
<protein>
    <submittedName>
        <fullName evidence="3">PA2169 family four-helix-bundle protein</fullName>
    </submittedName>
</protein>
<dbReference type="Proteomes" id="UP001139193">
    <property type="component" value="Unassembled WGS sequence"/>
</dbReference>
<sequence>MNSSNITSPVADEANALLDQTAATATEETNGLLAQVPDSVKEASDKALGAFKNLTTTQKVVGGALLAAGLAYLVAPKKKGKAKRKAAALDELLLFVNDRIEGYKRAVDETKDGDLRAYYQQLVSQSRQFADELNRYLTREGGERETGTTFKGKLYRKLMDAQAVVTARDEKAILAANLYGEKWAIKAYKKTLRRKALKGDIREAVRKQFAQSKKTYKKLKQLAAQQ</sequence>
<comment type="caution">
    <text evidence="3">The sequence shown here is derived from an EMBL/GenBank/DDBJ whole genome shotgun (WGS) entry which is preliminary data.</text>
</comment>
<accession>A0A9X1VGL8</accession>
<evidence type="ECO:0000256" key="1">
    <source>
        <dbReference type="SAM" id="Phobius"/>
    </source>
</evidence>